<organism evidence="1 2">
    <name type="scientific">Hafnia alvei ATCC 51873</name>
    <dbReference type="NCBI Taxonomy" id="1002364"/>
    <lineage>
        <taxon>Bacteria</taxon>
        <taxon>Pseudomonadati</taxon>
        <taxon>Pseudomonadota</taxon>
        <taxon>Gammaproteobacteria</taxon>
        <taxon>Enterobacterales</taxon>
        <taxon>Hafniaceae</taxon>
        <taxon>Hafnia</taxon>
    </lineage>
</organism>
<evidence type="ECO:0000313" key="2">
    <source>
        <dbReference type="Proteomes" id="UP000005959"/>
    </source>
</evidence>
<sequence>MPGAAIASGKFPQSVISYPAGFLHLLLFDGISRWPTMTYRQGMAGHLY</sequence>
<proteinExistence type="predicted"/>
<protein>
    <submittedName>
        <fullName evidence="1">Uncharacterized protein</fullName>
    </submittedName>
</protein>
<name>G9Y4X4_HAFAL</name>
<dbReference type="HOGENOM" id="CLU_3153437_0_0_6"/>
<comment type="caution">
    <text evidence="1">The sequence shown here is derived from an EMBL/GenBank/DDBJ whole genome shotgun (WGS) entry which is preliminary data.</text>
</comment>
<accession>G9Y4X4</accession>
<dbReference type="Proteomes" id="UP000005959">
    <property type="component" value="Unassembled WGS sequence"/>
</dbReference>
<evidence type="ECO:0000313" key="1">
    <source>
        <dbReference type="EMBL" id="EHM44235.1"/>
    </source>
</evidence>
<dbReference type="EMBL" id="AGCI01000031">
    <property type="protein sequence ID" value="EHM44235.1"/>
    <property type="molecule type" value="Genomic_DNA"/>
</dbReference>
<dbReference type="AlphaFoldDB" id="G9Y4X4"/>
<gene>
    <name evidence="1" type="ORF">HMPREF0454_01547</name>
</gene>
<reference evidence="1 2" key="1">
    <citation type="submission" date="2011-08" db="EMBL/GenBank/DDBJ databases">
        <authorList>
            <person name="Weinstock G."/>
            <person name="Sodergren E."/>
            <person name="Clifton S."/>
            <person name="Fulton L."/>
            <person name="Fulton B."/>
            <person name="Courtney L."/>
            <person name="Fronick C."/>
            <person name="Harrison M."/>
            <person name="Strong C."/>
            <person name="Farmer C."/>
            <person name="Delahaunty K."/>
            <person name="Markovic C."/>
            <person name="Hall O."/>
            <person name="Minx P."/>
            <person name="Tomlinson C."/>
            <person name="Mitreva M."/>
            <person name="Hou S."/>
            <person name="Chen J."/>
            <person name="Wollam A."/>
            <person name="Pepin K.H."/>
            <person name="Johnson M."/>
            <person name="Bhonagiri V."/>
            <person name="Zhang X."/>
            <person name="Suruliraj S."/>
            <person name="Warren W."/>
            <person name="Chinwalla A."/>
            <person name="Mardis E.R."/>
            <person name="Wilson R.K."/>
        </authorList>
    </citation>
    <scope>NUCLEOTIDE SEQUENCE [LARGE SCALE GENOMIC DNA]</scope>
    <source>
        <strain evidence="1 2">ATCC 51873</strain>
    </source>
</reference>